<feature type="transmembrane region" description="Helical" evidence="6">
    <location>
        <begin position="215"/>
        <end position="236"/>
    </location>
</feature>
<keyword evidence="3 6" id="KW-0812">Transmembrane</keyword>
<sequence length="247" mass="26524">MNALAENARRPGRVLRRGVLAVAGLLAFAGFLALGNWQLERRVWKLDLIERVNARVDAPAVTAPDRARFTPEHDEYRHVSVRGRFLAGRDTRVASATELGTGYWVLTPLSRIDGSLVLINRGFVGQGVEPAPVPAGEVRVEGLLRLSEPGGGVLRENEPGADRWYSRDVDALAAHLRLDDVAPYFIDAHAGAPGSPGGDGPVGGLTVISFHNSHLVYALTWYGLAAMVIGAAVVVIREERRRGAGAS</sequence>
<keyword evidence="4 6" id="KW-1133">Transmembrane helix</keyword>
<proteinExistence type="inferred from homology"/>
<dbReference type="PANTHER" id="PTHR23427:SF2">
    <property type="entry name" value="SURFEIT LOCUS PROTEIN 1"/>
    <property type="match status" value="1"/>
</dbReference>
<comment type="subcellular location">
    <subcellularLocation>
        <location evidence="6">Cell membrane</location>
        <topology evidence="6">Multi-pass membrane protein</topology>
    </subcellularLocation>
    <subcellularLocation>
        <location evidence="1">Membrane</location>
    </subcellularLocation>
</comment>
<dbReference type="InterPro" id="IPR045214">
    <property type="entry name" value="Surf1/Surf4"/>
</dbReference>
<feature type="transmembrane region" description="Helical" evidence="6">
    <location>
        <begin position="19"/>
        <end position="39"/>
    </location>
</feature>
<dbReference type="InterPro" id="IPR002994">
    <property type="entry name" value="Surf1/Shy1"/>
</dbReference>
<dbReference type="EMBL" id="JAFKCZ010000001">
    <property type="protein sequence ID" value="MBN7795069.1"/>
    <property type="molecule type" value="Genomic_DNA"/>
</dbReference>
<dbReference type="GO" id="GO:0005886">
    <property type="term" value="C:plasma membrane"/>
    <property type="evidence" value="ECO:0007669"/>
    <property type="project" value="UniProtKB-SubCell"/>
</dbReference>
<dbReference type="CDD" id="cd06662">
    <property type="entry name" value="SURF1"/>
    <property type="match status" value="1"/>
</dbReference>
<reference evidence="7" key="1">
    <citation type="submission" date="2021-02" db="EMBL/GenBank/DDBJ databases">
        <title>PHA producing bacteria isolated from coastal sediment in Guangdong, Shenzhen.</title>
        <authorList>
            <person name="Zheng W."/>
            <person name="Yu S."/>
            <person name="Huang Y."/>
        </authorList>
    </citation>
    <scope>NUCLEOTIDE SEQUENCE</scope>
    <source>
        <strain evidence="7">TN14-10</strain>
    </source>
</reference>
<protein>
    <recommendedName>
        <fullName evidence="6">SURF1-like protein</fullName>
    </recommendedName>
</protein>
<evidence type="ECO:0000256" key="4">
    <source>
        <dbReference type="ARBA" id="ARBA00022989"/>
    </source>
</evidence>
<organism evidence="7 8">
    <name type="scientific">Parahaliea mediterranea</name>
    <dbReference type="NCBI Taxonomy" id="651086"/>
    <lineage>
        <taxon>Bacteria</taxon>
        <taxon>Pseudomonadati</taxon>
        <taxon>Pseudomonadota</taxon>
        <taxon>Gammaproteobacteria</taxon>
        <taxon>Cellvibrionales</taxon>
        <taxon>Halieaceae</taxon>
        <taxon>Parahaliea</taxon>
    </lineage>
</organism>
<dbReference type="PROSITE" id="PS50895">
    <property type="entry name" value="SURF1"/>
    <property type="match status" value="1"/>
</dbReference>
<dbReference type="Pfam" id="PF02104">
    <property type="entry name" value="SURF1"/>
    <property type="match status" value="1"/>
</dbReference>
<evidence type="ECO:0000256" key="1">
    <source>
        <dbReference type="ARBA" id="ARBA00004370"/>
    </source>
</evidence>
<dbReference type="RefSeq" id="WP_206558512.1">
    <property type="nucleotide sequence ID" value="NZ_JAFKCZ010000001.1"/>
</dbReference>
<evidence type="ECO:0000256" key="6">
    <source>
        <dbReference type="RuleBase" id="RU363076"/>
    </source>
</evidence>
<dbReference type="PANTHER" id="PTHR23427">
    <property type="entry name" value="SURFEIT LOCUS PROTEIN"/>
    <property type="match status" value="1"/>
</dbReference>
<comment type="similarity">
    <text evidence="2 6">Belongs to the SURF1 family.</text>
</comment>
<evidence type="ECO:0000313" key="8">
    <source>
        <dbReference type="Proteomes" id="UP000664303"/>
    </source>
</evidence>
<dbReference type="AlphaFoldDB" id="A0A939DBP7"/>
<comment type="caution">
    <text evidence="7">The sequence shown here is derived from an EMBL/GenBank/DDBJ whole genome shotgun (WGS) entry which is preliminary data.</text>
</comment>
<dbReference type="Proteomes" id="UP000664303">
    <property type="component" value="Unassembled WGS sequence"/>
</dbReference>
<keyword evidence="6" id="KW-1003">Cell membrane</keyword>
<gene>
    <name evidence="7" type="ORF">JYP50_00605</name>
</gene>
<keyword evidence="8" id="KW-1185">Reference proteome</keyword>
<accession>A0A939DBP7</accession>
<evidence type="ECO:0000256" key="2">
    <source>
        <dbReference type="ARBA" id="ARBA00007165"/>
    </source>
</evidence>
<keyword evidence="5 6" id="KW-0472">Membrane</keyword>
<evidence type="ECO:0000313" key="7">
    <source>
        <dbReference type="EMBL" id="MBN7795069.1"/>
    </source>
</evidence>
<evidence type="ECO:0000256" key="5">
    <source>
        <dbReference type="ARBA" id="ARBA00023136"/>
    </source>
</evidence>
<evidence type="ECO:0000256" key="3">
    <source>
        <dbReference type="ARBA" id="ARBA00022692"/>
    </source>
</evidence>
<name>A0A939DBP7_9GAMM</name>